<reference evidence="1 3" key="1">
    <citation type="submission" date="2023-05" db="EMBL/GenBank/DDBJ databases">
        <authorList>
            <person name="Zhang X."/>
        </authorList>
    </citation>
    <scope>NUCLEOTIDE SEQUENCE</scope>
    <source>
        <strain evidence="2 3">DM2B3-1</strain>
        <strain evidence="1">YF14B1</strain>
    </source>
</reference>
<dbReference type="EMBL" id="JASJOT010000015">
    <property type="protein sequence ID" value="MDJ1495397.1"/>
    <property type="molecule type" value="Genomic_DNA"/>
</dbReference>
<accession>A0AAE3QXD8</accession>
<proteinExistence type="predicted"/>
<evidence type="ECO:0000313" key="1">
    <source>
        <dbReference type="EMBL" id="MDJ1484238.1"/>
    </source>
</evidence>
<evidence type="ECO:0000313" key="2">
    <source>
        <dbReference type="EMBL" id="MDJ1495397.1"/>
    </source>
</evidence>
<dbReference type="AlphaFoldDB" id="A0AAE3QXD8"/>
<sequence>MNFLTKSIPVAGLILLTACGGDSDKKAAPPKPIQSIVFLDKSTSAGGGFTEFALQKYNRTLKNLVATNIRSKGDRLDIYYIHENTIKAEAFSGTSQAAVSEDTTDMNPTDKEAIVNDFELTLRKERTEFQNQALKHLLTENATATNQQTDIWGTLEVVKRIADTSSIVNVYYLSDMIESAKGTNRRDFHTTPPQTREQATEWAKTDAGVLKKDYGSIPYDKITIHFVLPFEPTSTSKENNPNVTYYWETLFELLGYKKRVEEIN</sequence>
<evidence type="ECO:0008006" key="5">
    <source>
        <dbReference type="Google" id="ProtNLM"/>
    </source>
</evidence>
<name>A0AAE3QXD8_9BACT</name>
<dbReference type="Proteomes" id="UP001241110">
    <property type="component" value="Unassembled WGS sequence"/>
</dbReference>
<comment type="caution">
    <text evidence="1">The sequence shown here is derived from an EMBL/GenBank/DDBJ whole genome shotgun (WGS) entry which is preliminary data.</text>
</comment>
<gene>
    <name evidence="1" type="ORF">QNI16_27320</name>
    <name evidence="2" type="ORF">QNI19_20830</name>
</gene>
<organism evidence="1 4">
    <name type="scientific">Xanthocytophaga flava</name>
    <dbReference type="NCBI Taxonomy" id="3048013"/>
    <lineage>
        <taxon>Bacteria</taxon>
        <taxon>Pseudomonadati</taxon>
        <taxon>Bacteroidota</taxon>
        <taxon>Cytophagia</taxon>
        <taxon>Cytophagales</taxon>
        <taxon>Rhodocytophagaceae</taxon>
        <taxon>Xanthocytophaga</taxon>
    </lineage>
</organism>
<dbReference type="PROSITE" id="PS51257">
    <property type="entry name" value="PROKAR_LIPOPROTEIN"/>
    <property type="match status" value="1"/>
</dbReference>
<dbReference type="RefSeq" id="WP_313985284.1">
    <property type="nucleotide sequence ID" value="NZ_JASJOS010000014.1"/>
</dbReference>
<protein>
    <recommendedName>
        <fullName evidence="5">Lipoprotein</fullName>
    </recommendedName>
</protein>
<evidence type="ECO:0000313" key="3">
    <source>
        <dbReference type="Proteomes" id="UP001228581"/>
    </source>
</evidence>
<keyword evidence="3" id="KW-1185">Reference proteome</keyword>
<dbReference type="Proteomes" id="UP001228581">
    <property type="component" value="Unassembled WGS sequence"/>
</dbReference>
<dbReference type="EMBL" id="JASJOS010000014">
    <property type="protein sequence ID" value="MDJ1484238.1"/>
    <property type="molecule type" value="Genomic_DNA"/>
</dbReference>
<evidence type="ECO:0000313" key="4">
    <source>
        <dbReference type="Proteomes" id="UP001241110"/>
    </source>
</evidence>